<name>A0A016UWP8_9BILA</name>
<proteinExistence type="predicted"/>
<organism evidence="1 2">
    <name type="scientific">Ancylostoma ceylanicum</name>
    <dbReference type="NCBI Taxonomy" id="53326"/>
    <lineage>
        <taxon>Eukaryota</taxon>
        <taxon>Metazoa</taxon>
        <taxon>Ecdysozoa</taxon>
        <taxon>Nematoda</taxon>
        <taxon>Chromadorea</taxon>
        <taxon>Rhabditida</taxon>
        <taxon>Rhabditina</taxon>
        <taxon>Rhabditomorpha</taxon>
        <taxon>Strongyloidea</taxon>
        <taxon>Ancylostomatidae</taxon>
        <taxon>Ancylostomatinae</taxon>
        <taxon>Ancylostoma</taxon>
    </lineage>
</organism>
<gene>
    <name evidence="1" type="primary">Acey_s0023.g756</name>
    <name evidence="1" type="ORF">Y032_0023g756</name>
</gene>
<accession>A0A016UWP8</accession>
<dbReference type="OrthoDB" id="5873672at2759"/>
<dbReference type="EMBL" id="JARK01001359">
    <property type="protein sequence ID" value="EYC19859.1"/>
    <property type="molecule type" value="Genomic_DNA"/>
</dbReference>
<evidence type="ECO:0000313" key="1">
    <source>
        <dbReference type="EMBL" id="EYC19859.1"/>
    </source>
</evidence>
<reference evidence="2" key="1">
    <citation type="journal article" date="2015" name="Nat. Genet.">
        <title>The genome and transcriptome of the zoonotic hookworm Ancylostoma ceylanicum identify infection-specific gene families.</title>
        <authorList>
            <person name="Schwarz E.M."/>
            <person name="Hu Y."/>
            <person name="Antoshechkin I."/>
            <person name="Miller M.M."/>
            <person name="Sternberg P.W."/>
            <person name="Aroian R.V."/>
        </authorList>
    </citation>
    <scope>NUCLEOTIDE SEQUENCE</scope>
    <source>
        <strain evidence="2">HY135</strain>
    </source>
</reference>
<protein>
    <submittedName>
        <fullName evidence="1">Uncharacterized protein</fullName>
    </submittedName>
</protein>
<keyword evidence="2" id="KW-1185">Reference proteome</keyword>
<evidence type="ECO:0000313" key="2">
    <source>
        <dbReference type="Proteomes" id="UP000024635"/>
    </source>
</evidence>
<dbReference type="Proteomes" id="UP000024635">
    <property type="component" value="Unassembled WGS sequence"/>
</dbReference>
<comment type="caution">
    <text evidence="1">The sequence shown here is derived from an EMBL/GenBank/DDBJ whole genome shotgun (WGS) entry which is preliminary data.</text>
</comment>
<dbReference type="AlphaFoldDB" id="A0A016UWP8"/>
<sequence length="347" mass="40070">MHTRILLSVSNVDLPKIFPLHQQRVDHPDPTNETGSIMSLSNDSMYEEDIPADEFEAKLSGIDHRLESDSQGEQDSNTNASSFHECISNGILDMKAASHLLLTQKQLRTYSSSVYQEFIHSDTAFRIDSFCFDGLDGHRGINLELRLIANQIQGDIICSKVGKFTRMLEICNNNEQHKKKLHISLQNTTKSWGMNGPEPFAKVSLNEIAMDYHSRPNDNVFQLFTSFYRFLLQKITHPAYRIQEYAIRRNGRGGRDGTLKNLPRNIERMLLDFLEDLIGYGTKEAQRGQLCRERLAYRADMFRSLQAALRDIRSYSYDHVERKFVPNDRKAKRAHPERLVTEENDEE</sequence>